<dbReference type="SUPFAM" id="SSF52058">
    <property type="entry name" value="L domain-like"/>
    <property type="match status" value="1"/>
</dbReference>
<dbReference type="OMA" id="INIRDCK"/>
<dbReference type="InterPro" id="IPR056789">
    <property type="entry name" value="LRR_R13L1-DRL21"/>
</dbReference>
<dbReference type="Gene3D" id="3.80.10.10">
    <property type="entry name" value="Ribonuclease Inhibitor"/>
    <property type="match status" value="1"/>
</dbReference>
<dbReference type="EMBL" id="LR721787">
    <property type="protein sequence ID" value="VVW78270.1"/>
    <property type="molecule type" value="Genomic_DNA"/>
</dbReference>
<evidence type="ECO:0000259" key="1">
    <source>
        <dbReference type="Pfam" id="PF23559"/>
    </source>
</evidence>
<sequence length="392" mass="45208">MEKTDLVRLWVADCFILKEEGVKMEITVESCLHTLVGRSLMQNAGNEKYTLNDLVHNFALYMREKEYVSTDQLNSELVSHHARYVSSVGGRCSSETLRGQENLRGLMCREVDCLFTFNFVYIRLLRVLDLQWDKFSKLSESIGDLMLLKYINLLGARIFELPESITRLRELQTLIPCYSKVKRLPNKISALGSLRHLDIHGTELLEFLPSEIGMLTYLQTLSKFVVGSCRTMDGSMKSSLSELRELNCLIENLRIEHLERVGSIEETDHAELKRKKSLHGLHLSCDSKYVIEFNKAVIEKVERVYERMEPPRAVECFSIDGYPGKKFSTWISSFTYSCLRKINIRDCKFLTNLPNLEFLPNLKDLIISCVDMIKVFDTTYDHVCGKVAFPKL</sequence>
<dbReference type="AlphaFoldDB" id="A0A5K1GM14"/>
<proteinExistence type="predicted"/>
<dbReference type="Pfam" id="PF25019">
    <property type="entry name" value="LRR_R13L1-DRL21"/>
    <property type="match status" value="1"/>
</dbReference>
<dbReference type="PANTHER" id="PTHR47186">
    <property type="entry name" value="LEUCINE-RICH REPEAT-CONTAINING PROTEIN 57"/>
    <property type="match status" value="1"/>
</dbReference>
<dbReference type="InterPro" id="IPR032675">
    <property type="entry name" value="LRR_dom_sf"/>
</dbReference>
<gene>
    <name evidence="3" type="ORF">NYM_LOCUS27050</name>
</gene>
<feature type="domain" description="Disease resistance protein winged helix" evidence="1">
    <location>
        <begin position="1"/>
        <end position="59"/>
    </location>
</feature>
<name>A0A5K1GM14_9MAGN</name>
<protein>
    <recommendedName>
        <fullName evidence="4">NB-ARC domain-containing protein</fullName>
    </recommendedName>
</protein>
<evidence type="ECO:0000313" key="3">
    <source>
        <dbReference type="EMBL" id="VVW78270.1"/>
    </source>
</evidence>
<dbReference type="Gramene" id="NC9G0147510.1">
    <property type="protein sequence ID" value="NC9G0147510.1:cds"/>
    <property type="gene ID" value="NC9G0147510"/>
</dbReference>
<evidence type="ECO:0008006" key="4">
    <source>
        <dbReference type="Google" id="ProtNLM"/>
    </source>
</evidence>
<reference evidence="3" key="1">
    <citation type="submission" date="2019-09" db="EMBL/GenBank/DDBJ databases">
        <authorList>
            <person name="Zhang L."/>
        </authorList>
    </citation>
    <scope>NUCLEOTIDE SEQUENCE</scope>
</reference>
<dbReference type="PANTHER" id="PTHR47186:SF3">
    <property type="entry name" value="OS09G0267800 PROTEIN"/>
    <property type="match status" value="1"/>
</dbReference>
<dbReference type="Pfam" id="PF23559">
    <property type="entry name" value="WHD_DRP"/>
    <property type="match status" value="1"/>
</dbReference>
<organism evidence="3">
    <name type="scientific">Nymphaea colorata</name>
    <name type="common">pocket water lily</name>
    <dbReference type="NCBI Taxonomy" id="210225"/>
    <lineage>
        <taxon>Eukaryota</taxon>
        <taxon>Viridiplantae</taxon>
        <taxon>Streptophyta</taxon>
        <taxon>Embryophyta</taxon>
        <taxon>Tracheophyta</taxon>
        <taxon>Spermatophyta</taxon>
        <taxon>Magnoliopsida</taxon>
        <taxon>Nymphaeales</taxon>
        <taxon>Nymphaeaceae</taxon>
        <taxon>Nymphaea</taxon>
    </lineage>
</organism>
<dbReference type="OrthoDB" id="37484at2759"/>
<dbReference type="InterPro" id="IPR058922">
    <property type="entry name" value="WHD_DRP"/>
</dbReference>
<evidence type="ECO:0000259" key="2">
    <source>
        <dbReference type="Pfam" id="PF25019"/>
    </source>
</evidence>
<feature type="domain" description="R13L1/DRL21-like LRR repeat region" evidence="2">
    <location>
        <begin position="240"/>
        <end position="369"/>
    </location>
</feature>
<accession>A0A5K1GM14</accession>